<dbReference type="RefSeq" id="WP_264320477.1">
    <property type="nucleotide sequence ID" value="NZ_JADEXN010000065.1"/>
</dbReference>
<dbReference type="EMBL" id="JADEXN010000065">
    <property type="protein sequence ID" value="MBE9040221.1"/>
    <property type="molecule type" value="Genomic_DNA"/>
</dbReference>
<evidence type="ECO:0000313" key="1">
    <source>
        <dbReference type="EMBL" id="MBE9040221.1"/>
    </source>
</evidence>
<sequence length="47" mass="5537">MANPSRLKTWVRHLQLFFAKAFKETIGQLESKRFATQRLQPSQSNFV</sequence>
<proteinExistence type="predicted"/>
<keyword evidence="2" id="KW-1185">Reference proteome</keyword>
<accession>A0A928VU67</accession>
<evidence type="ECO:0000313" key="2">
    <source>
        <dbReference type="Proteomes" id="UP000621799"/>
    </source>
</evidence>
<dbReference type="Proteomes" id="UP000621799">
    <property type="component" value="Unassembled WGS sequence"/>
</dbReference>
<protein>
    <submittedName>
        <fullName evidence="1">Uncharacterized protein</fullName>
    </submittedName>
</protein>
<organism evidence="1 2">
    <name type="scientific">Zarconia navalis LEGE 11467</name>
    <dbReference type="NCBI Taxonomy" id="1828826"/>
    <lineage>
        <taxon>Bacteria</taxon>
        <taxon>Bacillati</taxon>
        <taxon>Cyanobacteriota</taxon>
        <taxon>Cyanophyceae</taxon>
        <taxon>Oscillatoriophycideae</taxon>
        <taxon>Oscillatoriales</taxon>
        <taxon>Oscillatoriales incertae sedis</taxon>
        <taxon>Zarconia</taxon>
        <taxon>Zarconia navalis</taxon>
    </lineage>
</organism>
<name>A0A928VU67_9CYAN</name>
<gene>
    <name evidence="1" type="ORF">IQ235_05365</name>
</gene>
<comment type="caution">
    <text evidence="1">The sequence shown here is derived from an EMBL/GenBank/DDBJ whole genome shotgun (WGS) entry which is preliminary data.</text>
</comment>
<reference evidence="1" key="1">
    <citation type="submission" date="2020-10" db="EMBL/GenBank/DDBJ databases">
        <authorList>
            <person name="Castelo-Branco R."/>
            <person name="Eusebio N."/>
            <person name="Adriana R."/>
            <person name="Vieira A."/>
            <person name="Brugerolle De Fraissinette N."/>
            <person name="Rezende De Castro R."/>
            <person name="Schneider M.P."/>
            <person name="Vasconcelos V."/>
            <person name="Leao P.N."/>
        </authorList>
    </citation>
    <scope>NUCLEOTIDE SEQUENCE</scope>
    <source>
        <strain evidence="1">LEGE 11467</strain>
    </source>
</reference>
<dbReference type="AlphaFoldDB" id="A0A928VU67"/>